<dbReference type="Proteomes" id="UP000515204">
    <property type="component" value="Unplaced"/>
</dbReference>
<organism evidence="3 4">
    <name type="scientific">Dinoponera quadriceps</name>
    <name type="common">South American ant</name>
    <dbReference type="NCBI Taxonomy" id="609295"/>
    <lineage>
        <taxon>Eukaryota</taxon>
        <taxon>Metazoa</taxon>
        <taxon>Ecdysozoa</taxon>
        <taxon>Arthropoda</taxon>
        <taxon>Hexapoda</taxon>
        <taxon>Insecta</taxon>
        <taxon>Pterygota</taxon>
        <taxon>Neoptera</taxon>
        <taxon>Endopterygota</taxon>
        <taxon>Hymenoptera</taxon>
        <taxon>Apocrita</taxon>
        <taxon>Aculeata</taxon>
        <taxon>Formicoidea</taxon>
        <taxon>Formicidae</taxon>
        <taxon>Ponerinae</taxon>
        <taxon>Ponerini</taxon>
        <taxon>Dinoponera</taxon>
    </lineage>
</organism>
<keyword evidence="2" id="KW-0472">Membrane</keyword>
<keyword evidence="3" id="KW-1185">Reference proteome</keyword>
<feature type="transmembrane region" description="Helical" evidence="2">
    <location>
        <begin position="145"/>
        <end position="165"/>
    </location>
</feature>
<dbReference type="RefSeq" id="XP_014473899.1">
    <property type="nucleotide sequence ID" value="XM_014618413.1"/>
</dbReference>
<dbReference type="GeneID" id="106744020"/>
<reference evidence="4" key="1">
    <citation type="submission" date="2025-08" db="UniProtKB">
        <authorList>
            <consortium name="RefSeq"/>
        </authorList>
    </citation>
    <scope>IDENTIFICATION</scope>
</reference>
<feature type="region of interest" description="Disordered" evidence="1">
    <location>
        <begin position="61"/>
        <end position="89"/>
    </location>
</feature>
<dbReference type="AlphaFoldDB" id="A0A6P3X7P0"/>
<gene>
    <name evidence="4" type="primary">LOC106744020</name>
</gene>
<name>A0A6P3X7P0_DINQU</name>
<dbReference type="KEGG" id="dqu:106744020"/>
<accession>A0A6P3X7P0</accession>
<proteinExistence type="predicted"/>
<evidence type="ECO:0000313" key="4">
    <source>
        <dbReference type="RefSeq" id="XP_014473899.1"/>
    </source>
</evidence>
<protein>
    <submittedName>
        <fullName evidence="4">Uncharacterized protein LOC106744020</fullName>
    </submittedName>
</protein>
<sequence length="277" mass="30162">MHFWINKPAGRYYGFSSRRYPATPVPKTYFNRCLHGGELRSVVTPVPRLMGLGNAVGNAAGPSNVSSCRSVVRPSTRARNENNRHGSSSLRATRLGQLNNIPNNVTDTSNNQLILPNATASGTNRSLLGFSEFSDAELAGFRLRCGIWITFVVASTFVAAAKFYFGYRGPGLEILVFCGLLLLLLIACLYSIFCRVQNHGRPEHRMQEDHIAALTSAGDVSVGESARPTVPTAMVRPNPQPTVRPNPPPPPYHIAILIPPPGIADEAPPPSYDKVMR</sequence>
<feature type="transmembrane region" description="Helical" evidence="2">
    <location>
        <begin position="171"/>
        <end position="193"/>
    </location>
</feature>
<evidence type="ECO:0000256" key="2">
    <source>
        <dbReference type="SAM" id="Phobius"/>
    </source>
</evidence>
<keyword evidence="2" id="KW-0812">Transmembrane</keyword>
<keyword evidence="2" id="KW-1133">Transmembrane helix</keyword>
<dbReference type="OrthoDB" id="7683804at2759"/>
<evidence type="ECO:0000256" key="1">
    <source>
        <dbReference type="SAM" id="MobiDB-lite"/>
    </source>
</evidence>
<evidence type="ECO:0000313" key="3">
    <source>
        <dbReference type="Proteomes" id="UP000515204"/>
    </source>
</evidence>